<evidence type="ECO:0000313" key="3">
    <source>
        <dbReference type="EMBL" id="RDU39771.1"/>
    </source>
</evidence>
<dbReference type="Pfam" id="PF14341">
    <property type="entry name" value="PilX_N"/>
    <property type="match status" value="1"/>
</dbReference>
<feature type="transmembrane region" description="Helical" evidence="1">
    <location>
        <begin position="16"/>
        <end position="36"/>
    </location>
</feature>
<gene>
    <name evidence="3" type="ORF">DXI23_17315</name>
</gene>
<name>A0A3D8H010_9GAMM</name>
<dbReference type="RefSeq" id="WP_104271743.1">
    <property type="nucleotide sequence ID" value="NZ_PSSW01000011.1"/>
</dbReference>
<protein>
    <submittedName>
        <fullName evidence="3">PilX protein</fullName>
    </submittedName>
</protein>
<keyword evidence="1" id="KW-1133">Transmembrane helix</keyword>
<organism evidence="3 4">
    <name type="scientific">Marinobacter flavimaris</name>
    <dbReference type="NCBI Taxonomy" id="262076"/>
    <lineage>
        <taxon>Bacteria</taxon>
        <taxon>Pseudomonadati</taxon>
        <taxon>Pseudomonadota</taxon>
        <taxon>Gammaproteobacteria</taxon>
        <taxon>Pseudomonadales</taxon>
        <taxon>Marinobacteraceae</taxon>
        <taxon>Marinobacter</taxon>
    </lineage>
</organism>
<dbReference type="EMBL" id="QRDH01000009">
    <property type="protein sequence ID" value="RDU39771.1"/>
    <property type="molecule type" value="Genomic_DNA"/>
</dbReference>
<evidence type="ECO:0000313" key="4">
    <source>
        <dbReference type="Proteomes" id="UP000256431"/>
    </source>
</evidence>
<keyword evidence="4" id="KW-1185">Reference proteome</keyword>
<sequence length="162" mass="17464">MTNRAKQFESIDRQDGAALIVSLIVLLVLTLIGVAGMNTSVMQERMAVNSQNANRAFQAAESTVSALTNQLYANDLTLLRESMQNASEESSVVTVTTLDSGNGITGSYQARFLGEIIITSGSSMNADESSNQLKGYRYELIGEATMANTGAEARVFKGIEYY</sequence>
<dbReference type="Proteomes" id="UP000256431">
    <property type="component" value="Unassembled WGS sequence"/>
</dbReference>
<dbReference type="AlphaFoldDB" id="A0A3D8H010"/>
<keyword evidence="1" id="KW-0812">Transmembrane</keyword>
<evidence type="ECO:0000259" key="2">
    <source>
        <dbReference type="Pfam" id="PF14341"/>
    </source>
</evidence>
<reference evidence="3 4" key="1">
    <citation type="submission" date="2018-08" db="EMBL/GenBank/DDBJ databases">
        <title>Genome sequence of Marinobacter flavimaris KCTC 12185.</title>
        <authorList>
            <person name="Chun J."/>
            <person name="Kim B.-Y."/>
            <person name="Choi S.-B."/>
            <person name="Kwak M.-J."/>
        </authorList>
    </citation>
    <scope>NUCLEOTIDE SEQUENCE [LARGE SCALE GENOMIC DNA]</scope>
    <source>
        <strain evidence="3 4">KCTC 12185</strain>
    </source>
</reference>
<comment type="caution">
    <text evidence="3">The sequence shown here is derived from an EMBL/GenBank/DDBJ whole genome shotgun (WGS) entry which is preliminary data.</text>
</comment>
<proteinExistence type="predicted"/>
<keyword evidence="1" id="KW-0472">Membrane</keyword>
<accession>A0A3D8H010</accession>
<feature type="domain" description="Type 4 fimbrial biogenesis protein PilX N-terminal" evidence="2">
    <location>
        <begin position="16"/>
        <end position="62"/>
    </location>
</feature>
<evidence type="ECO:0000256" key="1">
    <source>
        <dbReference type="SAM" id="Phobius"/>
    </source>
</evidence>
<dbReference type="InterPro" id="IPR025746">
    <property type="entry name" value="PilX_N_dom"/>
</dbReference>